<feature type="domain" description="PLD phosphodiesterase" evidence="2">
    <location>
        <begin position="164"/>
        <end position="191"/>
    </location>
</feature>
<evidence type="ECO:0000313" key="3">
    <source>
        <dbReference type="EMBL" id="WOB09398.1"/>
    </source>
</evidence>
<dbReference type="PROSITE" id="PS50035">
    <property type="entry name" value="PLD"/>
    <property type="match status" value="2"/>
</dbReference>
<dbReference type="CDD" id="cd09110">
    <property type="entry name" value="PLDc_CLS_1"/>
    <property type="match status" value="1"/>
</dbReference>
<dbReference type="Proteomes" id="UP001303946">
    <property type="component" value="Chromosome"/>
</dbReference>
<evidence type="ECO:0000256" key="1">
    <source>
        <dbReference type="SAM" id="Phobius"/>
    </source>
</evidence>
<gene>
    <name evidence="3" type="ORF">RXV79_04885</name>
</gene>
<dbReference type="PANTHER" id="PTHR21248:SF22">
    <property type="entry name" value="PHOSPHOLIPASE D"/>
    <property type="match status" value="1"/>
</dbReference>
<dbReference type="PANTHER" id="PTHR21248">
    <property type="entry name" value="CARDIOLIPIN SYNTHASE"/>
    <property type="match status" value="1"/>
</dbReference>
<sequence>MFDAITTPVSLPAIALLGLMLLPVLLGLVIWSIRSHRDPSLSVDCDNAVTELLPSMAGLSQGTVYEGNSVELFENGAFFDAMFDEIARALASVHFETFLWKEGRLGARLVDALVERRRAGVAVRVMVDGNGGKKMGDEAKRRLREAGCRLVFHHPTKLRHIGVVNDRDHRKLVVVDGRVALVGGHCIVDGWLGNAEDREHVHDLAVRLRGPVVHGVQAAFSENWVEDTGELFVGDAFFPPLERCGEVAAHVASVKAEGSPPAVKILHHLAVCVARRRIRIQNPYFLPDDEAIEALCTAVARGVDVRVMVPSTDASDMPLVQHAAHRNFHKLLQGGVRIFEYQTCLLHQKVMTVDGSWCAIGSSNFDDRSLETNDEITLSLCDERLARQLEEVFERDVRRCVELDAESWSRRGLWPRCRDNVLHVFNEVL</sequence>
<proteinExistence type="predicted"/>
<evidence type="ECO:0000259" key="2">
    <source>
        <dbReference type="PROSITE" id="PS50035"/>
    </source>
</evidence>
<keyword evidence="1" id="KW-1133">Transmembrane helix</keyword>
<name>A0ABZ0CWV9_9BURK</name>
<keyword evidence="4" id="KW-1185">Reference proteome</keyword>
<keyword evidence="1" id="KW-0812">Transmembrane</keyword>
<keyword evidence="1" id="KW-0472">Membrane</keyword>
<dbReference type="InterPro" id="IPR025202">
    <property type="entry name" value="PLD-like_dom"/>
</dbReference>
<protein>
    <submittedName>
        <fullName evidence="3">Phospholipase D-like domain-containing protein</fullName>
    </submittedName>
</protein>
<dbReference type="Gene3D" id="3.30.870.10">
    <property type="entry name" value="Endonuclease Chain A"/>
    <property type="match status" value="2"/>
</dbReference>
<dbReference type="RefSeq" id="WP_316702352.1">
    <property type="nucleotide sequence ID" value="NZ_CP136336.1"/>
</dbReference>
<feature type="domain" description="PLD phosphodiesterase" evidence="2">
    <location>
        <begin position="342"/>
        <end position="369"/>
    </location>
</feature>
<dbReference type="InterPro" id="IPR001736">
    <property type="entry name" value="PLipase_D/transphosphatidylase"/>
</dbReference>
<dbReference type="Pfam" id="PF13091">
    <property type="entry name" value="PLDc_2"/>
    <property type="match status" value="2"/>
</dbReference>
<dbReference type="EMBL" id="CP136336">
    <property type="protein sequence ID" value="WOB09398.1"/>
    <property type="molecule type" value="Genomic_DNA"/>
</dbReference>
<reference evidence="3 4" key="1">
    <citation type="submission" date="2023-10" db="EMBL/GenBank/DDBJ databases">
        <title>Bacteria for the degradation of biodegradable plastic PBAT(Polybutylene adipate terephthalate).</title>
        <authorList>
            <person name="Weon H.-Y."/>
            <person name="Yeon J."/>
        </authorList>
    </citation>
    <scope>NUCLEOTIDE SEQUENCE [LARGE SCALE GENOMIC DNA]</scope>
    <source>
        <strain evidence="3 4">SBD 7-3</strain>
    </source>
</reference>
<feature type="transmembrane region" description="Helical" evidence="1">
    <location>
        <begin position="12"/>
        <end position="33"/>
    </location>
</feature>
<evidence type="ECO:0000313" key="4">
    <source>
        <dbReference type="Proteomes" id="UP001303946"/>
    </source>
</evidence>
<accession>A0ABZ0CWV9</accession>
<dbReference type="CDD" id="cd09112">
    <property type="entry name" value="PLDc_CLS_2"/>
    <property type="match status" value="1"/>
</dbReference>
<organism evidence="3 4">
    <name type="scientific">Piscinibacter gummiphilus</name>
    <dbReference type="NCBI Taxonomy" id="946333"/>
    <lineage>
        <taxon>Bacteria</taxon>
        <taxon>Pseudomonadati</taxon>
        <taxon>Pseudomonadota</taxon>
        <taxon>Betaproteobacteria</taxon>
        <taxon>Burkholderiales</taxon>
        <taxon>Sphaerotilaceae</taxon>
        <taxon>Piscinibacter</taxon>
    </lineage>
</organism>
<dbReference type="SUPFAM" id="SSF56024">
    <property type="entry name" value="Phospholipase D/nuclease"/>
    <property type="match status" value="2"/>
</dbReference>
<dbReference type="SMART" id="SM00155">
    <property type="entry name" value="PLDc"/>
    <property type="match status" value="2"/>
</dbReference>